<proteinExistence type="inferred from homology"/>
<comment type="similarity">
    <text evidence="1">Belongs to the APC1 family.</text>
</comment>
<keyword evidence="4" id="KW-0498">Mitosis</keyword>
<sequence>MSSVQSLGLHEPSALHYLVTESILPSDPPTSLYNWTVSRAPNDDGTGFVDEELITTEHCVVWSRNGVIKRALNLNVEGESILHAFVTEFGGPEEKDNVNEQEDESPKPLERGLVVVLKTQAHIFLLSGDGYVIPLCFEVESAFPFPSGFILQRKLGEDESGGHPVPPQHDLSVINETLTSIGGNSSRPSLVLPGGQYSTPKLIGSNANGMPRTFSFTEVMSELGLVVWSPNRKGETLDDCKTLPRVERLIFVSQSDELGLSRKNRQAICMALSLNETNSSFTIWHVGRDMVAPHHEKRSSDADSIKPRASLRKSSNIYGRDPGSLRESLGGSGQNYPDGALFSSLDEQKSFPANDLASQLGPEFGDVGVQTRSARRVSSMIARTNLGSGTDRNTFNDLAMGHTGRQALNRTGRRGESIGSFNDRQSFSFRRRSSFQASTSIFSAGTSFLDVSARGLLEEYDPLRQSIRLEEDTFDGSESNLPRDIGFFKVKSFPRGQGSEDSSPDVKVLTLKTPETFDRGSLRTRDIYLCIMDKSVQEMTLVKILVKFYVHGSPRKTTRPKESFELKATEIRRLSGIKDACKVVDGPIQRLLILTQSRSQIAALQLEAPWSPSFRVDLPTSYAVFDPFMGSQASTPRKDKDTGIRRVIPATEVQVQALQDSGCPAQVHVIDHESRRHTVQFRLAPRDPLVLDILKMCDMVLNMNQHESLVVAFWEVFRWLKTQKPAVNSEWVAIVVVLFSLAVPFTSDQIAQSTPSHRQKKSTLLRSSSGSAIDLTNYDAMHNEEHDMAFEAGMRGPAWDWLSQRQPLHTTTTPKSRNPRAASTSQFGDNPNDKKNSFVIKCVALAREYIQTPTGESSLGAEGYLPTSTNKEREQRCNALPSILLGLHLLYEESKLNMTSSSTMNQSKNNLVMVMAQVGRWIGWKDWTADANTYYEFESTDGPSCLFDHSVIDGLQMPAQPFEPPSIYDHLEKWINGCSSSPFLTLARISGATEMGNSDDPIWRQTVELTPRTIALLSFMYQARDHIGTQRTVETLSKSGINGRILNTLPDGVAAAFYQAMASKRNQMSGRTNSECHVLRSVPEKPASHDHKSYFAPTHEALRDYHSICSSALEAEALQRWDASSEADRHAITKLIFDEDRRFPEASKLVNQTRPPVVECTPESDWTEVDLLEAQKELAQHVTRRTLSVAAGRGMMHFNARVPLLTERVPIPAFSLQCIMKSRNANESTQAMTFSADKSSFTEEKVCWAFFHNGAATGLMISNDAKGIDTSWILYNKPPELTNRHAGFLLALGLNGHLKTLAKWVAFKYLTPKHTMTSVGLLLGLSASFLGTMDTLITRLLSVHVTRLLPPGAAELNLSPLIQTTGIMGIGLLYHNSQHRRMSEVMLSEIENNDPEEGVSSDAVLRDEGYRLAAGFSLGLINLGQGKRLHGLHHMGVVERLLTIAVGTKNVNMVHVLDRATAGAVMAMAFIFLKTNDEAIALKVDVPDTLHQFDYVRPDIFLLRTLARHLIMWDSIQPTREFVKASLPAPYRWKVDLESTKFLNSEDMPFFNILAGTCFAIGLRFAGSQRHDVRGLLVRYLDQFLRLSRLPARNYDARVTLNSIRNCLDALALASASVMAGSGDLYVMRRLRALHGRTDKDTPFGSHLAAHMALGALFLAGGTRTFGTSNLAVASLCIAFYPVFPNDILDNRGHLQALRHLWALAVEGRCLVARDGDAGGSAVGGTTGFIHLQDGTTRSIRLPGLIPEFDAIKSIEVKGEGFWDSFVDFANHKSAEYKALRQDIKAENAVNIYLRRRPAYDRPPQDLLTAELQARSGAEGIPSVDPNAGASYAYAYASGSGGSGPSTLSKSVNPFEWLFELDSMKGFDHAERALVLGPTPMGDWNRRDLLQTTVVDSRLEFEKGILPPGDIDPEDPVHASSVSTSSHSENNKTSTSSSSMSKDKLWQLRLLFAWFDRWEREDEEIQQQLPDDGSGQSESLPPDANRDVDGDESKWFNSSGGTWLRKEVIERLRWRVWNMATGGDADNEEVERRR</sequence>
<dbReference type="InterPro" id="IPR024990">
    <property type="entry name" value="Apc1"/>
</dbReference>
<organism evidence="8 9">
    <name type="scientific">Rhinocladiella mackenziei CBS 650.93</name>
    <dbReference type="NCBI Taxonomy" id="1442369"/>
    <lineage>
        <taxon>Eukaryota</taxon>
        <taxon>Fungi</taxon>
        <taxon>Dikarya</taxon>
        <taxon>Ascomycota</taxon>
        <taxon>Pezizomycotina</taxon>
        <taxon>Eurotiomycetes</taxon>
        <taxon>Chaetothyriomycetidae</taxon>
        <taxon>Chaetothyriales</taxon>
        <taxon>Herpotrichiellaceae</taxon>
        <taxon>Rhinocladiella</taxon>
    </lineage>
</organism>
<dbReference type="InterPro" id="IPR049255">
    <property type="entry name" value="Apc1_N"/>
</dbReference>
<dbReference type="HOGENOM" id="CLU_000746_0_0_1"/>
<dbReference type="EMBL" id="KN847482">
    <property type="protein sequence ID" value="KIX00933.1"/>
    <property type="molecule type" value="Genomic_DNA"/>
</dbReference>
<feature type="compositionally biased region" description="Low complexity" evidence="6">
    <location>
        <begin position="1918"/>
        <end position="1939"/>
    </location>
</feature>
<feature type="region of interest" description="Disordered" evidence="6">
    <location>
        <begin position="809"/>
        <end position="832"/>
    </location>
</feature>
<dbReference type="PANTHER" id="PTHR12827">
    <property type="entry name" value="MEIOTIC CHECKPOINT REGULATOR TSG24 FAMILY MEMBER"/>
    <property type="match status" value="1"/>
</dbReference>
<dbReference type="GO" id="GO:0007091">
    <property type="term" value="P:metaphase/anaphase transition of mitotic cell cycle"/>
    <property type="evidence" value="ECO:0007669"/>
    <property type="project" value="TreeGrafter"/>
</dbReference>
<feature type="region of interest" description="Disordered" evidence="6">
    <location>
        <begin position="294"/>
        <end position="342"/>
    </location>
</feature>
<evidence type="ECO:0000256" key="2">
    <source>
        <dbReference type="ARBA" id="ARBA00022618"/>
    </source>
</evidence>
<feature type="compositionally biased region" description="Basic and acidic residues" evidence="6">
    <location>
        <begin position="294"/>
        <end position="306"/>
    </location>
</feature>
<evidence type="ECO:0000259" key="7">
    <source>
        <dbReference type="Pfam" id="PF12859"/>
    </source>
</evidence>
<keyword evidence="9" id="KW-1185">Reference proteome</keyword>
<keyword evidence="5" id="KW-0131">Cell cycle</keyword>
<dbReference type="InterPro" id="IPR011989">
    <property type="entry name" value="ARM-like"/>
</dbReference>
<feature type="region of interest" description="Disordered" evidence="6">
    <location>
        <begin position="1963"/>
        <end position="1999"/>
    </location>
</feature>
<keyword evidence="2" id="KW-0132">Cell division</keyword>
<dbReference type="Gene3D" id="1.25.10.10">
    <property type="entry name" value="Leucine-rich Repeat Variant"/>
    <property type="match status" value="3"/>
</dbReference>
<dbReference type="RefSeq" id="XP_013268069.1">
    <property type="nucleotide sequence ID" value="XM_013412615.1"/>
</dbReference>
<dbReference type="FunFam" id="1.25.10.10:FF:000217">
    <property type="entry name" value="20S cyclosome subunit (APC1/BimE)"/>
    <property type="match status" value="1"/>
</dbReference>
<dbReference type="GO" id="GO:0005680">
    <property type="term" value="C:anaphase-promoting complex"/>
    <property type="evidence" value="ECO:0007669"/>
    <property type="project" value="InterPro"/>
</dbReference>
<dbReference type="FunFam" id="1.25.10.10:FF:000400">
    <property type="entry name" value="20S cyclosome subunit (APC1/BimE), putative"/>
    <property type="match status" value="1"/>
</dbReference>
<dbReference type="GeneID" id="25298069"/>
<evidence type="ECO:0000256" key="4">
    <source>
        <dbReference type="ARBA" id="ARBA00022776"/>
    </source>
</evidence>
<dbReference type="OrthoDB" id="26401at2759"/>
<evidence type="ECO:0000256" key="1">
    <source>
        <dbReference type="ARBA" id="ARBA00010547"/>
    </source>
</evidence>
<name>A0A0D2GRK2_9EURO</name>
<protein>
    <recommendedName>
        <fullName evidence="7">Anaphase-promoting complex subunit 1 N-terminal domain-containing protein</fullName>
    </recommendedName>
</protein>
<dbReference type="Proteomes" id="UP000053617">
    <property type="component" value="Unassembled WGS sequence"/>
</dbReference>
<evidence type="ECO:0000313" key="9">
    <source>
        <dbReference type="Proteomes" id="UP000053617"/>
    </source>
</evidence>
<dbReference type="Pfam" id="PF12859">
    <property type="entry name" value="ANAPC1"/>
    <property type="match status" value="1"/>
</dbReference>
<dbReference type="VEuPathDB" id="FungiDB:Z518_09998"/>
<evidence type="ECO:0000256" key="6">
    <source>
        <dbReference type="SAM" id="MobiDB-lite"/>
    </source>
</evidence>
<dbReference type="STRING" id="1442369.A0A0D2GRK2"/>
<dbReference type="GO" id="GO:0070979">
    <property type="term" value="P:protein K11-linked ubiquitination"/>
    <property type="evidence" value="ECO:0007669"/>
    <property type="project" value="TreeGrafter"/>
</dbReference>
<dbReference type="GO" id="GO:0031145">
    <property type="term" value="P:anaphase-promoting complex-dependent catabolic process"/>
    <property type="evidence" value="ECO:0007669"/>
    <property type="project" value="TreeGrafter"/>
</dbReference>
<dbReference type="PANTHER" id="PTHR12827:SF3">
    <property type="entry name" value="ANAPHASE-PROMOTING COMPLEX SUBUNIT 1"/>
    <property type="match status" value="1"/>
</dbReference>
<dbReference type="GO" id="GO:0060090">
    <property type="term" value="F:molecular adaptor activity"/>
    <property type="evidence" value="ECO:0007669"/>
    <property type="project" value="TreeGrafter"/>
</dbReference>
<evidence type="ECO:0000256" key="5">
    <source>
        <dbReference type="ARBA" id="ARBA00023306"/>
    </source>
</evidence>
<feature type="compositionally biased region" description="Polar residues" evidence="6">
    <location>
        <begin position="1966"/>
        <end position="1979"/>
    </location>
</feature>
<feature type="compositionally biased region" description="Polar residues" evidence="6">
    <location>
        <begin position="809"/>
        <end position="829"/>
    </location>
</feature>
<dbReference type="GO" id="GO:0051301">
    <property type="term" value="P:cell division"/>
    <property type="evidence" value="ECO:0007669"/>
    <property type="project" value="UniProtKB-KW"/>
</dbReference>
<accession>A0A0D2GRK2</accession>
<keyword evidence="3" id="KW-0677">Repeat</keyword>
<feature type="region of interest" description="Disordered" evidence="6">
    <location>
        <begin position="1905"/>
        <end position="1939"/>
    </location>
</feature>
<evidence type="ECO:0000256" key="3">
    <source>
        <dbReference type="ARBA" id="ARBA00022737"/>
    </source>
</evidence>
<gene>
    <name evidence="8" type="ORF">Z518_09998</name>
</gene>
<feature type="compositionally biased region" description="Basic and acidic residues" evidence="6">
    <location>
        <begin position="1984"/>
        <end position="1994"/>
    </location>
</feature>
<evidence type="ECO:0000313" key="8">
    <source>
        <dbReference type="EMBL" id="KIX00933.1"/>
    </source>
</evidence>
<feature type="domain" description="Anaphase-promoting complex subunit 1 N-terminal" evidence="7">
    <location>
        <begin position="30"/>
        <end position="738"/>
    </location>
</feature>
<reference evidence="8 9" key="1">
    <citation type="submission" date="2015-01" db="EMBL/GenBank/DDBJ databases">
        <title>The Genome Sequence of Rhinocladiella mackenzie CBS 650.93.</title>
        <authorList>
            <consortium name="The Broad Institute Genomics Platform"/>
            <person name="Cuomo C."/>
            <person name="de Hoog S."/>
            <person name="Gorbushina A."/>
            <person name="Stielow B."/>
            <person name="Teixiera M."/>
            <person name="Abouelleil A."/>
            <person name="Chapman S.B."/>
            <person name="Priest M."/>
            <person name="Young S.K."/>
            <person name="Wortman J."/>
            <person name="Nusbaum C."/>
            <person name="Birren B."/>
        </authorList>
    </citation>
    <scope>NUCLEOTIDE SEQUENCE [LARGE SCALE GENOMIC DNA]</scope>
    <source>
        <strain evidence="8 9">CBS 650.93</strain>
    </source>
</reference>